<protein>
    <recommendedName>
        <fullName evidence="3">PAS fold-4 domain-containing protein</fullName>
    </recommendedName>
</protein>
<sequence>MEHANPPFDISLNLLAEVFKVAPDIAVNLLNKDYTVLWANRVMSMAVEQPLHEMIGRRCYAAWRGREHPCPLFIARSGDCHSPYSPIY</sequence>
<name>A0A971M3S7_9BACT</name>
<reference evidence="1" key="2">
    <citation type="submission" date="2020-01" db="EMBL/GenBank/DDBJ databases">
        <authorList>
            <person name="Campanaro S."/>
        </authorList>
    </citation>
    <scope>NUCLEOTIDE SEQUENCE</scope>
    <source>
        <strain evidence="1">AS06rmzACSIP_7</strain>
    </source>
</reference>
<reference evidence="1" key="1">
    <citation type="journal article" date="2020" name="Biotechnol. Biofuels">
        <title>New insights from the biogas microbiome by comprehensive genome-resolved metagenomics of nearly 1600 species originating from multiple anaerobic digesters.</title>
        <authorList>
            <person name="Campanaro S."/>
            <person name="Treu L."/>
            <person name="Rodriguez-R L.M."/>
            <person name="Kovalovszki A."/>
            <person name="Ziels R.M."/>
            <person name="Maus I."/>
            <person name="Zhu X."/>
            <person name="Kougias P.G."/>
            <person name="Basile A."/>
            <person name="Luo G."/>
            <person name="Schluter A."/>
            <person name="Konstantinidis K.T."/>
            <person name="Angelidaki I."/>
        </authorList>
    </citation>
    <scope>NUCLEOTIDE SEQUENCE</scope>
    <source>
        <strain evidence="1">AS06rmzACSIP_7</strain>
    </source>
</reference>
<evidence type="ECO:0000313" key="2">
    <source>
        <dbReference type="Proteomes" id="UP000777265"/>
    </source>
</evidence>
<evidence type="ECO:0000313" key="1">
    <source>
        <dbReference type="EMBL" id="NLW34779.1"/>
    </source>
</evidence>
<evidence type="ECO:0008006" key="3">
    <source>
        <dbReference type="Google" id="ProtNLM"/>
    </source>
</evidence>
<dbReference type="EMBL" id="JAAYEE010000081">
    <property type="protein sequence ID" value="NLW34779.1"/>
    <property type="molecule type" value="Genomic_DNA"/>
</dbReference>
<organism evidence="1 2">
    <name type="scientific">Syntrophorhabdus aromaticivorans</name>
    <dbReference type="NCBI Taxonomy" id="328301"/>
    <lineage>
        <taxon>Bacteria</taxon>
        <taxon>Pseudomonadati</taxon>
        <taxon>Thermodesulfobacteriota</taxon>
        <taxon>Syntrophorhabdia</taxon>
        <taxon>Syntrophorhabdales</taxon>
        <taxon>Syntrophorhabdaceae</taxon>
        <taxon>Syntrophorhabdus</taxon>
    </lineage>
</organism>
<comment type="caution">
    <text evidence="1">The sequence shown here is derived from an EMBL/GenBank/DDBJ whole genome shotgun (WGS) entry which is preliminary data.</text>
</comment>
<dbReference type="AlphaFoldDB" id="A0A971M3S7"/>
<proteinExistence type="predicted"/>
<accession>A0A971M3S7</accession>
<gene>
    <name evidence="1" type="ORF">GXY80_04750</name>
</gene>
<dbReference type="Proteomes" id="UP000777265">
    <property type="component" value="Unassembled WGS sequence"/>
</dbReference>